<dbReference type="Pfam" id="PF03178">
    <property type="entry name" value="CPSF_A"/>
    <property type="match status" value="1"/>
</dbReference>
<accession>A0A316UVU2</accession>
<dbReference type="GO" id="GO:0003676">
    <property type="term" value="F:nucleic acid binding"/>
    <property type="evidence" value="ECO:0007669"/>
    <property type="project" value="InterPro"/>
</dbReference>
<reference evidence="4 5" key="1">
    <citation type="journal article" date="2018" name="Mol. Biol. Evol.">
        <title>Broad Genomic Sampling Reveals a Smut Pathogenic Ancestry of the Fungal Clade Ustilaginomycotina.</title>
        <authorList>
            <person name="Kijpornyongpan T."/>
            <person name="Mondo S.J."/>
            <person name="Barry K."/>
            <person name="Sandor L."/>
            <person name="Lee J."/>
            <person name="Lipzen A."/>
            <person name="Pangilinan J."/>
            <person name="LaButti K."/>
            <person name="Hainaut M."/>
            <person name="Henrissat B."/>
            <person name="Grigoriev I.V."/>
            <person name="Spatafora J.W."/>
            <person name="Aime M.C."/>
        </authorList>
    </citation>
    <scope>NUCLEOTIDE SEQUENCE [LARGE SCALE GENOMIC DNA]</scope>
    <source>
        <strain evidence="4 5">MCA 5214</strain>
    </source>
</reference>
<sequence>MQVITHLHQPSAQLGSLSLPSFLPLPTLCIVKHSTLEFLALPSPGGEDEAPLLAKVAQANFNARVLQISPFSNGTRLAVLTDHHNPRLIVLQAGDAAEQAASSSSSSSTPRFNIVCDRSILLDEMTRPPAELGLGVWTISAPNDEVIVTHVHSGVLKVLPVGKAKSKAASSQMALNTFTTRLPHPTLLSATPLSLDDDRLGIALLSINSTPSRLPGLGTQCLPVLSFHAVDQKQQQLIPLPWGPERKVPPMVEEATGESSTTSPRRRSSSSQQQQQQQQPQSSSRSGKGGPQAMGRTLTVEQAKAREQSLAKSKLTRAHVTLPYADALGAHLITALPKEAGSYVLVWSETSVLIVSPPPSLDDDDDDEEANRVTSSKSPVSSGKRRKGSMSTAAAGASAASASSRKASISSGKQADNGAGSTDASMLATSPTSTANEYGKRRRGSTKTSGASQEDPSSMDVDDAAPSKSAKSGFSGLKILRLSLPRPVQVAAAAIVQEPAASSALQVDEAGMGASINVIFGTSAGHLNNLEVSLARDSTSKPWSPSNMRVTRVGDIPRPQGPNSLAYLGEGIIHVASASGDSVVVQLAAPTSDETESAGADVEMIPLPTSPVATPRRKASGAANTSLGSASAAAAASSRAASSPDLPLSPHTIQTVRTFTSLAPILDFIIDGNALDAGAGGGAQGRIVAACGTGPDGALAIVKNGVTLNEVGSLDVPDARRVWAAPLADGSFALVCGFAEHTGVLAMGGSGVEDVTDKIGDGSLAQSRTVGAYALSGGDRWIHVSDKRLAVIDAASGQQVTEWDPSATTDAGSAAILAVSVERDGVLVGLNGGRVVLLTVEGGAVQVVGSLTLPNEVSCLHMVHGLAAIGQWNTNTVRLFSLPNFQDVTPSSMNSESGLGALPRSCLIHRFASSDESTASTAPLHLLIGLSTGAVLSYIMSLPTPDSFSKTIGLFDRKTSALGRRPLYLTPFQTTLGKDAVLATNGESSTVLWAGEGGRMSMSALAYPNVLAAAPLNASRANAEAAALVLSLPTGLQISSVSEIDQLDISKVQLGLDNPNGVAGVQLDERGVAQYFAVTTTPYKPEGSATREQRASKLLVYGAVELDCVAEHALYPQERANCVSSIVLDDQEYIVVGTGFVKPDETETTDGRVLGFTLDRGSGGKAPVLRKGFEHNVNGNVYALASAAGKLVVAVNSEVVTFGFIDPAPDNEEDDYAQEYTERLFRPLSKWGCAFVACTLSPIRDQPDRIVVGDGLRSLCVLQVDAGSSASSTGTSKRRATGRLTEVARDCDPFWTTAASSLDSATQTFIGADISFNLFTSQRAKLSAETKRRIEREAEKRRERAERGDSSARLASSNQAPLPNLVDEEGDWSHVMERRGGWHYGDMINRFREGALVVPAAASSSSSAGAPASDEGGAALPAPINPRLIFATSAGAIGIISSVPSPAVGKTLTEVERNLRSVLPLPLGGIPYEEWRTLRTDHRTSAPAGFLDGDLLLRYVGAELGNEGRRRVLQGEEGNGIGKVGAEADEVERLLDGLARVC</sequence>
<dbReference type="InterPro" id="IPR050358">
    <property type="entry name" value="RSE1/DDB1/CFT1"/>
</dbReference>
<feature type="domain" description="RSE1/DDB1/CPSF1 C-terminal" evidence="2">
    <location>
        <begin position="1097"/>
        <end position="1499"/>
    </location>
</feature>
<feature type="compositionally biased region" description="Polar residues" evidence="1">
    <location>
        <begin position="446"/>
        <end position="456"/>
    </location>
</feature>
<dbReference type="Proteomes" id="UP000245884">
    <property type="component" value="Unassembled WGS sequence"/>
</dbReference>
<dbReference type="GeneID" id="37027832"/>
<feature type="domain" description="RSE1/DDB1/CPSF1 second beta-propeller" evidence="3">
    <location>
        <begin position="709"/>
        <end position="1019"/>
    </location>
</feature>
<dbReference type="InterPro" id="IPR058543">
    <property type="entry name" value="Beta-prop_RSE1/DDB1/CPSF1_2nd"/>
</dbReference>
<feature type="region of interest" description="Disordered" evidence="1">
    <location>
        <begin position="356"/>
        <end position="471"/>
    </location>
</feature>
<feature type="compositionally biased region" description="Low complexity" evidence="1">
    <location>
        <begin position="389"/>
        <end position="411"/>
    </location>
</feature>
<proteinExistence type="predicted"/>
<dbReference type="EMBL" id="KZ819666">
    <property type="protein sequence ID" value="PWN28043.1"/>
    <property type="molecule type" value="Genomic_DNA"/>
</dbReference>
<feature type="region of interest" description="Disordered" evidence="1">
    <location>
        <begin position="238"/>
        <end position="296"/>
    </location>
</feature>
<dbReference type="PANTHER" id="PTHR10644">
    <property type="entry name" value="DNA REPAIR/RNA PROCESSING CPSF FAMILY"/>
    <property type="match status" value="1"/>
</dbReference>
<organism evidence="4 5">
    <name type="scientific">Jaminaea rosea</name>
    <dbReference type="NCBI Taxonomy" id="1569628"/>
    <lineage>
        <taxon>Eukaryota</taxon>
        <taxon>Fungi</taxon>
        <taxon>Dikarya</taxon>
        <taxon>Basidiomycota</taxon>
        <taxon>Ustilaginomycotina</taxon>
        <taxon>Exobasidiomycetes</taxon>
        <taxon>Microstromatales</taxon>
        <taxon>Microstromatales incertae sedis</taxon>
        <taxon>Jaminaea</taxon>
    </lineage>
</organism>
<evidence type="ECO:0000259" key="3">
    <source>
        <dbReference type="Pfam" id="PF23726"/>
    </source>
</evidence>
<protein>
    <recommendedName>
        <fullName evidence="6">DNA damage-binding protein 1</fullName>
    </recommendedName>
</protein>
<feature type="compositionally biased region" description="Basic and acidic residues" evidence="1">
    <location>
        <begin position="1329"/>
        <end position="1350"/>
    </location>
</feature>
<evidence type="ECO:0000259" key="2">
    <source>
        <dbReference type="Pfam" id="PF03178"/>
    </source>
</evidence>
<dbReference type="Gene3D" id="1.10.150.910">
    <property type="match status" value="1"/>
</dbReference>
<dbReference type="OrthoDB" id="433457at2759"/>
<evidence type="ECO:0000313" key="5">
    <source>
        <dbReference type="Proteomes" id="UP000245884"/>
    </source>
</evidence>
<evidence type="ECO:0000256" key="1">
    <source>
        <dbReference type="SAM" id="MobiDB-lite"/>
    </source>
</evidence>
<feature type="compositionally biased region" description="Polar residues" evidence="1">
    <location>
        <begin position="537"/>
        <end position="549"/>
    </location>
</feature>
<evidence type="ECO:0008006" key="6">
    <source>
        <dbReference type="Google" id="ProtNLM"/>
    </source>
</evidence>
<keyword evidence="5" id="KW-1185">Reference proteome</keyword>
<dbReference type="Gene3D" id="2.130.10.10">
    <property type="entry name" value="YVTN repeat-like/Quinoprotein amine dehydrogenase"/>
    <property type="match status" value="4"/>
</dbReference>
<dbReference type="Pfam" id="PF23726">
    <property type="entry name" value="Beta-prop_RSE1_2nd"/>
    <property type="match status" value="1"/>
</dbReference>
<feature type="compositionally biased region" description="Low complexity" evidence="1">
    <location>
        <begin position="259"/>
        <end position="286"/>
    </location>
</feature>
<gene>
    <name evidence="4" type="ORF">BDZ90DRAFT_231808</name>
</gene>
<feature type="region of interest" description="Disordered" evidence="1">
    <location>
        <begin position="537"/>
        <end position="557"/>
    </location>
</feature>
<name>A0A316UVU2_9BASI</name>
<feature type="region of interest" description="Disordered" evidence="1">
    <location>
        <begin position="1329"/>
        <end position="1366"/>
    </location>
</feature>
<feature type="compositionally biased region" description="Polar residues" evidence="1">
    <location>
        <begin position="372"/>
        <end position="381"/>
    </location>
</feature>
<feature type="region of interest" description="Disordered" evidence="1">
    <location>
        <begin position="606"/>
        <end position="625"/>
    </location>
</feature>
<evidence type="ECO:0000313" key="4">
    <source>
        <dbReference type="EMBL" id="PWN28043.1"/>
    </source>
</evidence>
<dbReference type="STRING" id="1569628.A0A316UVU2"/>
<feature type="compositionally biased region" description="Polar residues" evidence="1">
    <location>
        <begin position="419"/>
        <end position="436"/>
    </location>
</feature>
<dbReference type="GO" id="GO:0005634">
    <property type="term" value="C:nucleus"/>
    <property type="evidence" value="ECO:0007669"/>
    <property type="project" value="InterPro"/>
</dbReference>
<dbReference type="InterPro" id="IPR004871">
    <property type="entry name" value="RSE1/DDB1/CPSF1_C"/>
</dbReference>
<dbReference type="RefSeq" id="XP_025362655.1">
    <property type="nucleotide sequence ID" value="XM_025506009.1"/>
</dbReference>
<dbReference type="InterPro" id="IPR015943">
    <property type="entry name" value="WD40/YVTN_repeat-like_dom_sf"/>
</dbReference>